<accession>A0A5J4P6D7</accession>
<organism evidence="1">
    <name type="scientific">termite gut metagenome</name>
    <dbReference type="NCBI Taxonomy" id="433724"/>
    <lineage>
        <taxon>unclassified sequences</taxon>
        <taxon>metagenomes</taxon>
        <taxon>organismal metagenomes</taxon>
    </lineage>
</organism>
<name>A0A5J4P6D7_9ZZZZ</name>
<dbReference type="InterPro" id="IPR043129">
    <property type="entry name" value="ATPase_NBD"/>
</dbReference>
<dbReference type="SUPFAM" id="SSF53067">
    <property type="entry name" value="Actin-like ATPase domain"/>
    <property type="match status" value="1"/>
</dbReference>
<gene>
    <name evidence="1" type="ORF">EZS27_043714</name>
</gene>
<dbReference type="AlphaFoldDB" id="A0A5J4P6D7"/>
<dbReference type="EMBL" id="SNRY01011351">
    <property type="protein sequence ID" value="KAA6304638.1"/>
    <property type="molecule type" value="Genomic_DNA"/>
</dbReference>
<reference evidence="1" key="1">
    <citation type="submission" date="2019-03" db="EMBL/GenBank/DDBJ databases">
        <title>Single cell metagenomics reveals metabolic interactions within the superorganism composed of flagellate Streblomastix strix and complex community of Bacteroidetes bacteria on its surface.</title>
        <authorList>
            <person name="Treitli S.C."/>
            <person name="Kolisko M."/>
            <person name="Husnik F."/>
            <person name="Keeling P."/>
            <person name="Hampl V."/>
        </authorList>
    </citation>
    <scope>NUCLEOTIDE SEQUENCE</scope>
    <source>
        <strain evidence="1">STM</strain>
    </source>
</reference>
<proteinExistence type="predicted"/>
<sequence length="94" mass="11234">MVFYQPFHRTFYNSFLAQNIHEPVVHDLVLNSFKAFLKRNVMQYDYRNNRVHFVGSVAYYYKETLMQAVKEMGMQAERIVKSPMEGLVEYHTSC</sequence>
<dbReference type="Gene3D" id="1.10.720.160">
    <property type="match status" value="1"/>
</dbReference>
<comment type="caution">
    <text evidence="1">The sequence shown here is derived from an EMBL/GenBank/DDBJ whole genome shotgun (WGS) entry which is preliminary data.</text>
</comment>
<protein>
    <submittedName>
        <fullName evidence="1">Uncharacterized protein</fullName>
    </submittedName>
</protein>
<evidence type="ECO:0000313" key="1">
    <source>
        <dbReference type="EMBL" id="KAA6304638.1"/>
    </source>
</evidence>
<dbReference type="Gene3D" id="3.30.420.40">
    <property type="match status" value="1"/>
</dbReference>